<organism evidence="2 3">
    <name type="scientific">Phototrophicus methaneseepsis</name>
    <dbReference type="NCBI Taxonomy" id="2710758"/>
    <lineage>
        <taxon>Bacteria</taxon>
        <taxon>Bacillati</taxon>
        <taxon>Chloroflexota</taxon>
        <taxon>Candidatus Thermofontia</taxon>
        <taxon>Phototrophicales</taxon>
        <taxon>Phototrophicaceae</taxon>
        <taxon>Phototrophicus</taxon>
    </lineage>
</organism>
<feature type="transmembrane region" description="Helical" evidence="1">
    <location>
        <begin position="20"/>
        <end position="40"/>
    </location>
</feature>
<evidence type="ECO:0000313" key="2">
    <source>
        <dbReference type="EMBL" id="QPC83042.1"/>
    </source>
</evidence>
<keyword evidence="3" id="KW-1185">Reference proteome</keyword>
<gene>
    <name evidence="2" type="ORF">G4Y79_01310</name>
</gene>
<evidence type="ECO:0000256" key="1">
    <source>
        <dbReference type="SAM" id="Phobius"/>
    </source>
</evidence>
<protein>
    <recommendedName>
        <fullName evidence="4">Thioredoxin domain-containing protein</fullName>
    </recommendedName>
</protein>
<dbReference type="InterPro" id="IPR036249">
    <property type="entry name" value="Thioredoxin-like_sf"/>
</dbReference>
<dbReference type="EMBL" id="CP062983">
    <property type="protein sequence ID" value="QPC83042.1"/>
    <property type="molecule type" value="Genomic_DNA"/>
</dbReference>
<evidence type="ECO:0008006" key="4">
    <source>
        <dbReference type="Google" id="ProtNLM"/>
    </source>
</evidence>
<sequence>MASHSHVEQKETSSGSRHWVTATLFILMIVGFFVTAGVFLKNRQALPVSIGAVNEQVPVSYNPPVVAESNLDTVNTTSVTNSMQNLTDETETVEVATRNPVFLTVISTDQADEIIPPQALNYDPANRIDVPTWELEIPNPEMPITVFLAGTTGCSTCAIEAQSLRQVAQELQNPNLEIVVVDIYPYVGAEGLAWFAGAINATDLTWAMDQNSTFMNTYQLALDTTLIMNSNGDVLYRDDVITPYETLREQIELALNQT</sequence>
<keyword evidence="1" id="KW-1133">Transmembrane helix</keyword>
<evidence type="ECO:0000313" key="3">
    <source>
        <dbReference type="Proteomes" id="UP000594468"/>
    </source>
</evidence>
<dbReference type="KEGG" id="pmet:G4Y79_01310"/>
<dbReference type="RefSeq" id="WP_195171111.1">
    <property type="nucleotide sequence ID" value="NZ_CP062983.1"/>
</dbReference>
<dbReference type="AlphaFoldDB" id="A0A7S8E9X1"/>
<name>A0A7S8E9X1_9CHLR</name>
<keyword evidence="1" id="KW-0472">Membrane</keyword>
<proteinExistence type="predicted"/>
<dbReference type="SUPFAM" id="SSF52833">
    <property type="entry name" value="Thioredoxin-like"/>
    <property type="match status" value="1"/>
</dbReference>
<reference evidence="2 3" key="1">
    <citation type="submission" date="2020-02" db="EMBL/GenBank/DDBJ databases">
        <authorList>
            <person name="Zheng R.K."/>
            <person name="Sun C.M."/>
        </authorList>
    </citation>
    <scope>NUCLEOTIDE SEQUENCE [LARGE SCALE GENOMIC DNA]</scope>
    <source>
        <strain evidence="3">rifampicinis</strain>
    </source>
</reference>
<dbReference type="Proteomes" id="UP000594468">
    <property type="component" value="Chromosome"/>
</dbReference>
<keyword evidence="1" id="KW-0812">Transmembrane</keyword>
<dbReference type="Gene3D" id="3.40.30.10">
    <property type="entry name" value="Glutaredoxin"/>
    <property type="match status" value="1"/>
</dbReference>
<accession>A0A7S8E9X1</accession>